<dbReference type="NCBIfam" id="TIGR01764">
    <property type="entry name" value="excise"/>
    <property type="match status" value="1"/>
</dbReference>
<dbReference type="STRING" id="223184.AS25_13045"/>
<accession>A0A0B0DBG6</accession>
<protein>
    <recommendedName>
        <fullName evidence="1">Helix-turn-helix domain-containing protein</fullName>
    </recommendedName>
</protein>
<evidence type="ECO:0000259" key="1">
    <source>
        <dbReference type="Pfam" id="PF12728"/>
    </source>
</evidence>
<gene>
    <name evidence="2" type="ORF">AS25_13045</name>
</gene>
<feature type="domain" description="Helix-turn-helix" evidence="1">
    <location>
        <begin position="70"/>
        <end position="118"/>
    </location>
</feature>
<dbReference type="Proteomes" id="UP000030664">
    <property type="component" value="Unassembled WGS sequence"/>
</dbReference>
<sequence>MTTMTERITISAQTVRAAQAPARQGSTLVLRDANGGEVELPDEVQRTLLHALTAIAEHGSVSIAQMPDELTSTVAADILGVSRPTLLRWTREGLIESFKVGSHTRFRRSDVLRLREQRETERRDAFEKLRALDAADNFELFED</sequence>
<comment type="caution">
    <text evidence="2">The sequence shown here is derived from an EMBL/GenBank/DDBJ whole genome shotgun (WGS) entry which is preliminary data.</text>
</comment>
<dbReference type="InterPro" id="IPR041657">
    <property type="entry name" value="HTH_17"/>
</dbReference>
<name>A0A0B0DBG6_9MICC</name>
<dbReference type="GO" id="GO:0003677">
    <property type="term" value="F:DNA binding"/>
    <property type="evidence" value="ECO:0007669"/>
    <property type="project" value="InterPro"/>
</dbReference>
<dbReference type="InterPro" id="IPR009061">
    <property type="entry name" value="DNA-bd_dom_put_sf"/>
</dbReference>
<evidence type="ECO:0000313" key="2">
    <source>
        <dbReference type="EMBL" id="KHE73432.1"/>
    </source>
</evidence>
<organism evidence="2 3">
    <name type="scientific">Kocuria marina</name>
    <dbReference type="NCBI Taxonomy" id="223184"/>
    <lineage>
        <taxon>Bacteria</taxon>
        <taxon>Bacillati</taxon>
        <taxon>Actinomycetota</taxon>
        <taxon>Actinomycetes</taxon>
        <taxon>Micrococcales</taxon>
        <taxon>Micrococcaceae</taxon>
        <taxon>Kocuria</taxon>
    </lineage>
</organism>
<dbReference type="Pfam" id="PF12728">
    <property type="entry name" value="HTH_17"/>
    <property type="match status" value="1"/>
</dbReference>
<dbReference type="SUPFAM" id="SSF46955">
    <property type="entry name" value="Putative DNA-binding domain"/>
    <property type="match status" value="1"/>
</dbReference>
<dbReference type="InterPro" id="IPR036388">
    <property type="entry name" value="WH-like_DNA-bd_sf"/>
</dbReference>
<dbReference type="Gene3D" id="1.10.10.10">
    <property type="entry name" value="Winged helix-like DNA-binding domain superfamily/Winged helix DNA-binding domain"/>
    <property type="match status" value="1"/>
</dbReference>
<dbReference type="AlphaFoldDB" id="A0A0B0DBG6"/>
<dbReference type="EMBL" id="JROM01000058">
    <property type="protein sequence ID" value="KHE73432.1"/>
    <property type="molecule type" value="Genomic_DNA"/>
</dbReference>
<evidence type="ECO:0000313" key="3">
    <source>
        <dbReference type="Proteomes" id="UP000030664"/>
    </source>
</evidence>
<dbReference type="eggNOG" id="COG3311">
    <property type="taxonomic scope" value="Bacteria"/>
</dbReference>
<reference evidence="2 3" key="1">
    <citation type="submission" date="2014-09" db="EMBL/GenBank/DDBJ databases">
        <title>High-quality draft genome sequence of Kocuria marina SO9-6, an actinobacterium isolated from a copper mine.</title>
        <authorList>
            <person name="Castro D.B."/>
            <person name="Pereira L.B."/>
            <person name="Silva M.V."/>
            <person name="Silva B.P."/>
            <person name="Zanardi B.R."/>
            <person name="Carlos C."/>
            <person name="Belgini D.R."/>
            <person name="Limache E.G."/>
            <person name="Lacerda G.V."/>
            <person name="Nery M.B."/>
            <person name="Gomes M.B."/>
            <person name="Souza S."/>
            <person name="Silva T.M."/>
            <person name="Rodrigues V.D."/>
            <person name="Paulino L.C."/>
            <person name="Vicentini R."/>
            <person name="Ferraz L.F."/>
            <person name="Ottoboni L.M."/>
        </authorList>
    </citation>
    <scope>NUCLEOTIDE SEQUENCE [LARGE SCALE GENOMIC DNA]</scope>
    <source>
        <strain evidence="2 3">SO9-6</strain>
    </source>
</reference>
<dbReference type="RefSeq" id="WP_035965677.1">
    <property type="nucleotide sequence ID" value="NZ_JROM01000058.1"/>
</dbReference>
<dbReference type="InterPro" id="IPR010093">
    <property type="entry name" value="SinI_DNA-bd"/>
</dbReference>
<proteinExistence type="predicted"/>